<dbReference type="AlphaFoldDB" id="A0A9X0AJK1"/>
<dbReference type="EMBL" id="JAPEIS010000010">
    <property type="protein sequence ID" value="KAJ8062143.1"/>
    <property type="molecule type" value="Genomic_DNA"/>
</dbReference>
<evidence type="ECO:0000313" key="2">
    <source>
        <dbReference type="Proteomes" id="UP001152300"/>
    </source>
</evidence>
<gene>
    <name evidence="1" type="ORF">OCU04_008703</name>
</gene>
<sequence length="222" mass="24733">MQKAMMDGLEDSRPQIGSATYRHAKLLKFAIVKRCADNPCWAFKMEMEVTKGVHAAVKEFWEGSLHQGRKTRIHTSGDASCSIGRWTMHRLLCSHSSMSLHGSLVALMELDDAQWHNCQIGLGAGDHVGCFDFATDFVLLKKGQPFDATFGLKGNKRKLKQYTRQPKSVDNILFSLALRSLALMLRRGIIEGIDTFNQLLTPSTSAPGKISIKTDWPNQPVS</sequence>
<accession>A0A9X0AJK1</accession>
<comment type="caution">
    <text evidence="1">The sequence shown here is derived from an EMBL/GenBank/DDBJ whole genome shotgun (WGS) entry which is preliminary data.</text>
</comment>
<dbReference type="Proteomes" id="UP001152300">
    <property type="component" value="Unassembled WGS sequence"/>
</dbReference>
<name>A0A9X0AJK1_9HELO</name>
<proteinExistence type="predicted"/>
<evidence type="ECO:0000313" key="1">
    <source>
        <dbReference type="EMBL" id="KAJ8062143.1"/>
    </source>
</evidence>
<protein>
    <submittedName>
        <fullName evidence="1">Uncharacterized protein</fullName>
    </submittedName>
</protein>
<reference evidence="1" key="1">
    <citation type="submission" date="2022-11" db="EMBL/GenBank/DDBJ databases">
        <title>Genome Resource of Sclerotinia nivalis Strain SnTB1, a Plant Pathogen Isolated from American Ginseng.</title>
        <authorList>
            <person name="Fan S."/>
        </authorList>
    </citation>
    <scope>NUCLEOTIDE SEQUENCE</scope>
    <source>
        <strain evidence="1">SnTB1</strain>
    </source>
</reference>
<keyword evidence="2" id="KW-1185">Reference proteome</keyword>
<organism evidence="1 2">
    <name type="scientific">Sclerotinia nivalis</name>
    <dbReference type="NCBI Taxonomy" id="352851"/>
    <lineage>
        <taxon>Eukaryota</taxon>
        <taxon>Fungi</taxon>
        <taxon>Dikarya</taxon>
        <taxon>Ascomycota</taxon>
        <taxon>Pezizomycotina</taxon>
        <taxon>Leotiomycetes</taxon>
        <taxon>Helotiales</taxon>
        <taxon>Sclerotiniaceae</taxon>
        <taxon>Sclerotinia</taxon>
    </lineage>
</organism>